<keyword evidence="1" id="KW-0238">DNA-binding</keyword>
<dbReference type="Pfam" id="PF13102">
    <property type="entry name" value="Phage_int_SAM_5"/>
    <property type="match status" value="1"/>
</dbReference>
<evidence type="ECO:0000259" key="4">
    <source>
        <dbReference type="Pfam" id="PF13102"/>
    </source>
</evidence>
<organism evidence="5 6">
    <name type="scientific">Butyricimonas paravirosa</name>
    <dbReference type="NCBI Taxonomy" id="1472417"/>
    <lineage>
        <taxon>Bacteria</taxon>
        <taxon>Pseudomonadati</taxon>
        <taxon>Bacteroidota</taxon>
        <taxon>Bacteroidia</taxon>
        <taxon>Bacteroidales</taxon>
        <taxon>Odoribacteraceae</taxon>
        <taxon>Butyricimonas</taxon>
    </lineage>
</organism>
<dbReference type="Proteomes" id="UP001302374">
    <property type="component" value="Chromosome"/>
</dbReference>
<evidence type="ECO:0000256" key="2">
    <source>
        <dbReference type="ARBA" id="ARBA00023172"/>
    </source>
</evidence>
<proteinExistence type="predicted"/>
<name>A0ABZ0G1K2_9BACT</name>
<dbReference type="Gene3D" id="1.10.150.130">
    <property type="match status" value="1"/>
</dbReference>
<keyword evidence="2" id="KW-0233">DNA recombination</keyword>
<dbReference type="EMBL" id="CP043839">
    <property type="protein sequence ID" value="WOF14682.1"/>
    <property type="molecule type" value="Genomic_DNA"/>
</dbReference>
<gene>
    <name evidence="5" type="ORF">F1644_21560</name>
</gene>
<dbReference type="InterPro" id="IPR011010">
    <property type="entry name" value="DNA_brk_join_enz"/>
</dbReference>
<evidence type="ECO:0000313" key="5">
    <source>
        <dbReference type="EMBL" id="WOF14682.1"/>
    </source>
</evidence>
<dbReference type="InterPro" id="IPR025269">
    <property type="entry name" value="SAM-like_dom"/>
</dbReference>
<feature type="region of interest" description="Disordered" evidence="3">
    <location>
        <begin position="272"/>
        <end position="292"/>
    </location>
</feature>
<evidence type="ECO:0000256" key="3">
    <source>
        <dbReference type="SAM" id="MobiDB-lite"/>
    </source>
</evidence>
<reference evidence="5 6" key="1">
    <citation type="submission" date="2019-09" db="EMBL/GenBank/DDBJ databases">
        <title>Butyricimonas paravirosa DSM 105722 (=214-4 = JCM 18677 = CCUG 65563).</title>
        <authorList>
            <person name="Le Roy T."/>
            <person name="Cani P.D."/>
        </authorList>
    </citation>
    <scope>NUCLEOTIDE SEQUENCE [LARGE SCALE GENOMIC DNA]</scope>
    <source>
        <strain evidence="5 6">DSM 105722</strain>
    </source>
</reference>
<dbReference type="SUPFAM" id="SSF56349">
    <property type="entry name" value="DNA breaking-rejoining enzymes"/>
    <property type="match status" value="1"/>
</dbReference>
<keyword evidence="6" id="KW-1185">Reference proteome</keyword>
<protein>
    <submittedName>
        <fullName evidence="5">Site-specific integrase</fullName>
    </submittedName>
</protein>
<dbReference type="InterPro" id="IPR013762">
    <property type="entry name" value="Integrase-like_cat_sf"/>
</dbReference>
<sequence>MQDQKRKDDKYPVSIRVTLDRKHSYLKTDFYVVSQQLNKNFEIKDKTLLKLLLEKIEDCEDIIVRGLGNDVSNYSAKDIVEFIKKKQNEVSCIDFIAFAKKHVAKLFETGREKRAKHIQTTLNALVDFSGQELNIVKVTSKFLEKFEEFLRSERTIVRVNQFGREVTTKRKPLTDTGVHDYMADIRAVFNEAIDFYNDDELGDPVIKHYPFRKFEVVKPNPLKKRNIYLENIRKIMNLENGLRRQELARDVFMLSFFLVGMNTVDMFNEPYSSRKNGRSTYQRSKTKNRREDNAEISIKIEPEAERLMKKYADPDKVRLFSLYKLYSDSSTFNGAVNKGFKRILQEVNQSVEWEIKEAVSKQEKEELTKFLIPEDTRAYSVRHSWATIARNMLNISKDDIDLCLNHVNEARKMADVYIDKDFTRIDQANRRMIDLLFQIGD</sequence>
<feature type="compositionally biased region" description="Polar residues" evidence="3">
    <location>
        <begin position="272"/>
        <end position="283"/>
    </location>
</feature>
<feature type="domain" description="Phage integrase SAM-like" evidence="4">
    <location>
        <begin position="94"/>
        <end position="194"/>
    </location>
</feature>
<dbReference type="Gene3D" id="1.10.443.10">
    <property type="entry name" value="Intergrase catalytic core"/>
    <property type="match status" value="1"/>
</dbReference>
<dbReference type="InterPro" id="IPR010998">
    <property type="entry name" value="Integrase_recombinase_N"/>
</dbReference>
<evidence type="ECO:0000256" key="1">
    <source>
        <dbReference type="ARBA" id="ARBA00023125"/>
    </source>
</evidence>
<accession>A0ABZ0G1K2</accession>
<evidence type="ECO:0000313" key="6">
    <source>
        <dbReference type="Proteomes" id="UP001302374"/>
    </source>
</evidence>